<evidence type="ECO:0000313" key="2">
    <source>
        <dbReference type="EMBL" id="KAF7349495.1"/>
    </source>
</evidence>
<feature type="transmembrane region" description="Helical" evidence="1">
    <location>
        <begin position="126"/>
        <end position="143"/>
    </location>
</feature>
<feature type="transmembrane region" description="Helical" evidence="1">
    <location>
        <begin position="78"/>
        <end position="106"/>
    </location>
</feature>
<reference evidence="2" key="1">
    <citation type="submission" date="2020-05" db="EMBL/GenBank/DDBJ databases">
        <title>Mycena genomes resolve the evolution of fungal bioluminescence.</title>
        <authorList>
            <person name="Tsai I.J."/>
        </authorList>
    </citation>
    <scope>NUCLEOTIDE SEQUENCE</scope>
    <source>
        <strain evidence="2">160909Yilan</strain>
    </source>
</reference>
<dbReference type="AlphaFoldDB" id="A0A8H7CTB9"/>
<keyword evidence="1" id="KW-0812">Transmembrane</keyword>
<dbReference type="EMBL" id="JACAZH010000016">
    <property type="protein sequence ID" value="KAF7349495.1"/>
    <property type="molecule type" value="Genomic_DNA"/>
</dbReference>
<evidence type="ECO:0000313" key="3">
    <source>
        <dbReference type="Proteomes" id="UP000623467"/>
    </source>
</evidence>
<evidence type="ECO:0000256" key="1">
    <source>
        <dbReference type="SAM" id="Phobius"/>
    </source>
</evidence>
<keyword evidence="1" id="KW-0472">Membrane</keyword>
<name>A0A8H7CTB9_9AGAR</name>
<gene>
    <name evidence="2" type="ORF">MSAN_01739800</name>
</gene>
<protein>
    <submittedName>
        <fullName evidence="2">Uncharacterized protein</fullName>
    </submittedName>
</protein>
<proteinExistence type="predicted"/>
<keyword evidence="1" id="KW-1133">Transmembrane helix</keyword>
<dbReference type="Proteomes" id="UP000623467">
    <property type="component" value="Unassembled WGS sequence"/>
</dbReference>
<accession>A0A8H7CTB9</accession>
<organism evidence="2 3">
    <name type="scientific">Mycena sanguinolenta</name>
    <dbReference type="NCBI Taxonomy" id="230812"/>
    <lineage>
        <taxon>Eukaryota</taxon>
        <taxon>Fungi</taxon>
        <taxon>Dikarya</taxon>
        <taxon>Basidiomycota</taxon>
        <taxon>Agaricomycotina</taxon>
        <taxon>Agaricomycetes</taxon>
        <taxon>Agaricomycetidae</taxon>
        <taxon>Agaricales</taxon>
        <taxon>Marasmiineae</taxon>
        <taxon>Mycenaceae</taxon>
        <taxon>Mycena</taxon>
    </lineage>
</organism>
<keyword evidence="3" id="KW-1185">Reference proteome</keyword>
<comment type="caution">
    <text evidence="2">The sequence shown here is derived from an EMBL/GenBank/DDBJ whole genome shotgun (WGS) entry which is preliminary data.</text>
</comment>
<sequence length="149" mass="17293">MVSAQDVYAHSIHNIFSVQHLLVPASSALASAFSHTQRRLRASRTTKMHYESVLCRGMTRTMWTRKSASRIARSRDRIVVLMLIFSPISYSFRTFAHYSSLPLVFLGPVRLPGPKLIIDFVRYIEHHWMFIILVLGLAWPLILEDLRWI</sequence>